<evidence type="ECO:0000313" key="3">
    <source>
        <dbReference type="EMBL" id="KAK0509547.1"/>
    </source>
</evidence>
<feature type="compositionally biased region" description="Polar residues" evidence="1">
    <location>
        <begin position="624"/>
        <end position="633"/>
    </location>
</feature>
<dbReference type="GO" id="GO:0008270">
    <property type="term" value="F:zinc ion binding"/>
    <property type="evidence" value="ECO:0007669"/>
    <property type="project" value="InterPro"/>
</dbReference>
<gene>
    <name evidence="3" type="ORF">JMJ35_007941</name>
</gene>
<feature type="region of interest" description="Disordered" evidence="1">
    <location>
        <begin position="740"/>
        <end position="782"/>
    </location>
</feature>
<comment type="caution">
    <text evidence="3">The sequence shown here is derived from an EMBL/GenBank/DDBJ whole genome shotgun (WGS) entry which is preliminary data.</text>
</comment>
<feature type="region of interest" description="Disordered" evidence="1">
    <location>
        <begin position="37"/>
        <end position="201"/>
    </location>
</feature>
<feature type="compositionally biased region" description="Low complexity" evidence="1">
    <location>
        <begin position="144"/>
        <end position="160"/>
    </location>
</feature>
<feature type="domain" description="CCHC-type" evidence="2">
    <location>
        <begin position="278"/>
        <end position="294"/>
    </location>
</feature>
<feature type="domain" description="CCHC-type" evidence="2">
    <location>
        <begin position="367"/>
        <end position="383"/>
    </location>
</feature>
<dbReference type="EMBL" id="JAFEKC020000018">
    <property type="protein sequence ID" value="KAK0509547.1"/>
    <property type="molecule type" value="Genomic_DNA"/>
</dbReference>
<reference evidence="3" key="1">
    <citation type="submission" date="2023-03" db="EMBL/GenBank/DDBJ databases">
        <title>Complete genome of Cladonia borealis.</title>
        <authorList>
            <person name="Park H."/>
        </authorList>
    </citation>
    <scope>NUCLEOTIDE SEQUENCE</scope>
    <source>
        <strain evidence="3">ANT050790</strain>
    </source>
</reference>
<dbReference type="GO" id="GO:0003676">
    <property type="term" value="F:nucleic acid binding"/>
    <property type="evidence" value="ECO:0007669"/>
    <property type="project" value="InterPro"/>
</dbReference>
<organism evidence="3 4">
    <name type="scientific">Cladonia borealis</name>
    <dbReference type="NCBI Taxonomy" id="184061"/>
    <lineage>
        <taxon>Eukaryota</taxon>
        <taxon>Fungi</taxon>
        <taxon>Dikarya</taxon>
        <taxon>Ascomycota</taxon>
        <taxon>Pezizomycotina</taxon>
        <taxon>Lecanoromycetes</taxon>
        <taxon>OSLEUM clade</taxon>
        <taxon>Lecanoromycetidae</taxon>
        <taxon>Lecanorales</taxon>
        <taxon>Lecanorineae</taxon>
        <taxon>Cladoniaceae</taxon>
        <taxon>Cladonia</taxon>
    </lineage>
</organism>
<feature type="domain" description="CCHC-type" evidence="2">
    <location>
        <begin position="295"/>
        <end position="311"/>
    </location>
</feature>
<keyword evidence="4" id="KW-1185">Reference proteome</keyword>
<dbReference type="AlphaFoldDB" id="A0AA39UZB8"/>
<evidence type="ECO:0000259" key="2">
    <source>
        <dbReference type="SMART" id="SM00343"/>
    </source>
</evidence>
<feature type="region of interest" description="Disordered" evidence="1">
    <location>
        <begin position="581"/>
        <end position="717"/>
    </location>
</feature>
<dbReference type="Proteomes" id="UP001166286">
    <property type="component" value="Unassembled WGS sequence"/>
</dbReference>
<feature type="compositionally biased region" description="Basic and acidic residues" evidence="1">
    <location>
        <begin position="740"/>
        <end position="766"/>
    </location>
</feature>
<proteinExistence type="predicted"/>
<sequence>MAGERRYHTEGDFYRPIYRNLTLARKEFTFPDQQPNAVTAIQPELSSEQNPPPSRVKADLKRAMTKSIRSKYANGTGGTTTSSSSSKRKARLTMRSPVISSLPTPTPNIVNLAMDQTEVSKPSGVHDNSDDLDSLTPASPHFETSTFSSFKPSPSRDSSYSPPPSEPKATKRTLGAVARAKGPIPPVLGKRTTKKRPSYSPSLTPSMLYAPWNDHQSGMRDPVILSTSEYQVELSDSEADHPVKRARRNSLLPESIKLCDNYGCNAMHSHLDCPLGMKCWGCRASTHYTSACPMTCVKCGFAGHAQKFCEDFEIDTRAGIPRPRRHTARPASADTKLPAMSSEKTYQCDNYPCQELHSHYDCPLPTTCWGCRATDHFWSGCHARCAKCGAERHISKYCNEFEFWMNGKSRPKRSPDEMRRIVSMKRQRQIEMQQVEESNQQPHGLNPKSRSVTSSTPLQPPMKRPASSSSHEHGQFTPNGSRPDEQATSLGAHHEQTTRSQAIPTQPRITRNHFPMLEHGPNGEKVYCTYWLRTGSCRFKNTVGCALRHRVPAEKSLQDGIGIDFHSPWLRDDPVVREYHKKDRGTLRPSDGTYGEHSQHELNQQSPLTAYHTWVREPPGNQEPIKTSTTPMSPSVREPPTQPAKHVQPAKQSIRNLFKSLDPPSDISEPFSEPRKSSISKCKTPITAKEPSLRTSESRHRHTTQTESGSISPYQTTNLTKAAAPIAPRAIPESLAEMVDAEKEKEAERKKDADRKKNTVKEEKVSPDNPTHTAAQFSAPPGLALVAATTTEDTRAAKLRAFEEEEFFRQRRHEAEMARKKEELRLVYEHEKMMVELRRG</sequence>
<feature type="region of interest" description="Disordered" evidence="1">
    <location>
        <begin position="426"/>
        <end position="505"/>
    </location>
</feature>
<feature type="domain" description="CCHC-type" evidence="2">
    <location>
        <begin position="384"/>
        <end position="400"/>
    </location>
</feature>
<accession>A0AA39UZB8</accession>
<feature type="compositionally biased region" description="Polar residues" evidence="1">
    <location>
        <begin position="98"/>
        <end position="109"/>
    </location>
</feature>
<feature type="compositionally biased region" description="Polar residues" evidence="1">
    <location>
        <begin position="430"/>
        <end position="457"/>
    </location>
</feature>
<dbReference type="SMART" id="SM00343">
    <property type="entry name" value="ZnF_C2HC"/>
    <property type="match status" value="4"/>
</dbReference>
<dbReference type="InterPro" id="IPR001878">
    <property type="entry name" value="Znf_CCHC"/>
</dbReference>
<evidence type="ECO:0000256" key="1">
    <source>
        <dbReference type="SAM" id="MobiDB-lite"/>
    </source>
</evidence>
<evidence type="ECO:0000313" key="4">
    <source>
        <dbReference type="Proteomes" id="UP001166286"/>
    </source>
</evidence>
<feature type="compositionally biased region" description="Polar residues" evidence="1">
    <location>
        <begin position="705"/>
        <end position="717"/>
    </location>
</feature>
<name>A0AA39UZB8_9LECA</name>
<protein>
    <recommendedName>
        <fullName evidence="2">CCHC-type domain-containing protein</fullName>
    </recommendedName>
</protein>
<feature type="compositionally biased region" description="Polar residues" evidence="1">
    <location>
        <begin position="37"/>
        <end position="49"/>
    </location>
</feature>